<keyword evidence="1" id="KW-0812">Transmembrane</keyword>
<keyword evidence="1" id="KW-1133">Transmembrane helix</keyword>
<name>A0A1V0SBS6_9VIRU</name>
<dbReference type="EMBL" id="KY684084">
    <property type="protein sequence ID" value="ARF09108.1"/>
    <property type="molecule type" value="Genomic_DNA"/>
</dbReference>
<feature type="transmembrane region" description="Helical" evidence="1">
    <location>
        <begin position="835"/>
        <end position="855"/>
    </location>
</feature>
<protein>
    <submittedName>
        <fullName evidence="2">Uncharacterized protein</fullName>
    </submittedName>
</protein>
<keyword evidence="1" id="KW-0472">Membrane</keyword>
<gene>
    <name evidence="2" type="ORF">Catovirus_2_57</name>
</gene>
<accession>A0A1V0SBS6</accession>
<proteinExistence type="predicted"/>
<evidence type="ECO:0000313" key="2">
    <source>
        <dbReference type="EMBL" id="ARF09108.1"/>
    </source>
</evidence>
<evidence type="ECO:0000256" key="1">
    <source>
        <dbReference type="SAM" id="Phobius"/>
    </source>
</evidence>
<sequence>MSGNNLNGLAIQMTNQNQMDQAGYTQRLLLQQDINQPNTCNPSSPNYQNCLNCIAATGNNNDCTACQDSLNYQNCICARIPQYGICNNNQCNPNMINYDKCLNCSSITGDNINCALCQNSSNYENCACNNILNYPYCNNTSQCNPNLPNYNNCIICRNLTGDENRCTLCQTSSQYGNCICGSPNLNCPNPCNPNTVADMAGCCTLFPNSPNCLNTGGNCRTKLQNTYDKYRYAEVQPTAGVNISDDLVTLCNYRSQNDSRYAKWISDGNAWWLVIKYQPSNDTQNGNGWEQTVGGRSLPLPRWWWRYPEIPDPSAEWLSYGNRRWSHLPNDIYGIPKRYNLGMSDPRDFMEPGKPNQFIYTKVEDDYAEILFGNPSNAYPDGPITTGNENTIEKLNCTGVTVREVLEWLIRTGNVNPVLARQILAANPPEPFTEFDALVECPYTAYSCINNLFNGTLRANQFITDDNMIIGDYTVDRVTDFNNSVLFEQNNVPFRTVEVVNQMQNSGTFYTPLQTIEQFANSSIKTKPVKQKAIRGISDPSGKVVVEGFTSTPSPNVALDQCVTLTPSAVTNINIPNVLVITNPNLTQQQRISLQNGYNNIRQSLINLQNLRNNCSINCSNLDLLEIKEICRVRANNDPRYAAWIAAGKAWWLKIYQNSDDTVFGQGWEKNLNEHPLPRWWWRYPEIPCPSDEWFAGADYNILTGRRIERRLTHMPPAQFGIKAWLKRVYLSNPTSTSDITKQGAGMLEFMPLSERMDNILFCNNPIQTELFILEFVRPIEILPNQGNGQPVAIPSATARTIPIASNPNSITGFGQQNPLFENFTQEQTNSGSNVWTIIWVVIIVIICILVFIYFNSKK</sequence>
<organism evidence="2">
    <name type="scientific">Catovirus CTV1</name>
    <dbReference type="NCBI Taxonomy" id="1977631"/>
    <lineage>
        <taxon>Viruses</taxon>
        <taxon>Varidnaviria</taxon>
        <taxon>Bamfordvirae</taxon>
        <taxon>Nucleocytoviricota</taxon>
        <taxon>Megaviricetes</taxon>
        <taxon>Imitervirales</taxon>
        <taxon>Mimiviridae</taxon>
        <taxon>Klosneuvirinae</taxon>
        <taxon>Catovirus</taxon>
    </lineage>
</organism>
<reference evidence="2" key="1">
    <citation type="journal article" date="2017" name="Science">
        <title>Giant viruses with an expanded complement of translation system components.</title>
        <authorList>
            <person name="Schulz F."/>
            <person name="Yutin N."/>
            <person name="Ivanova N.N."/>
            <person name="Ortega D.R."/>
            <person name="Lee T.K."/>
            <person name="Vierheilig J."/>
            <person name="Daims H."/>
            <person name="Horn M."/>
            <person name="Wagner M."/>
            <person name="Jensen G.J."/>
            <person name="Kyrpides N.C."/>
            <person name="Koonin E.V."/>
            <person name="Woyke T."/>
        </authorList>
    </citation>
    <scope>NUCLEOTIDE SEQUENCE</scope>
    <source>
        <strain evidence="2">CTV1</strain>
    </source>
</reference>